<dbReference type="EMBL" id="ABDG02000029">
    <property type="protein sequence ID" value="EHK39658.1"/>
    <property type="molecule type" value="Genomic_DNA"/>
</dbReference>
<organism evidence="1 2">
    <name type="scientific">Hypocrea atroviridis (strain ATCC 20476 / IMI 206040)</name>
    <name type="common">Trichoderma atroviride</name>
    <dbReference type="NCBI Taxonomy" id="452589"/>
    <lineage>
        <taxon>Eukaryota</taxon>
        <taxon>Fungi</taxon>
        <taxon>Dikarya</taxon>
        <taxon>Ascomycota</taxon>
        <taxon>Pezizomycotina</taxon>
        <taxon>Sordariomycetes</taxon>
        <taxon>Hypocreomycetidae</taxon>
        <taxon>Hypocreales</taxon>
        <taxon>Hypocreaceae</taxon>
        <taxon>Trichoderma</taxon>
    </lineage>
</organism>
<protein>
    <submittedName>
        <fullName evidence="1">Uncharacterized protein</fullName>
    </submittedName>
</protein>
<reference evidence="1 2" key="1">
    <citation type="journal article" date="2011" name="Genome Biol.">
        <title>Comparative genome sequence analysis underscores mycoparasitism as the ancestral life style of Trichoderma.</title>
        <authorList>
            <person name="Kubicek C.P."/>
            <person name="Herrera-Estrella A."/>
            <person name="Seidl-Seiboth V."/>
            <person name="Martinez D.A."/>
            <person name="Druzhinina I.S."/>
            <person name="Thon M."/>
            <person name="Zeilinger S."/>
            <person name="Casas-Flores S."/>
            <person name="Horwitz B.A."/>
            <person name="Mukherjee P.K."/>
            <person name="Mukherjee M."/>
            <person name="Kredics L."/>
            <person name="Alcaraz L.D."/>
            <person name="Aerts A."/>
            <person name="Antal Z."/>
            <person name="Atanasova L."/>
            <person name="Cervantes-Badillo M.G."/>
            <person name="Challacombe J."/>
            <person name="Chertkov O."/>
            <person name="McCluskey K."/>
            <person name="Coulpier F."/>
            <person name="Deshpande N."/>
            <person name="von Doehren H."/>
            <person name="Ebbole D.J."/>
            <person name="Esquivel-Naranjo E.U."/>
            <person name="Fekete E."/>
            <person name="Flipphi M."/>
            <person name="Glaser F."/>
            <person name="Gomez-Rodriguez E.Y."/>
            <person name="Gruber S."/>
            <person name="Han C."/>
            <person name="Henrissat B."/>
            <person name="Hermosa R."/>
            <person name="Hernandez-Onate M."/>
            <person name="Karaffa L."/>
            <person name="Kosti I."/>
            <person name="Le Crom S."/>
            <person name="Lindquist E."/>
            <person name="Lucas S."/>
            <person name="Luebeck M."/>
            <person name="Luebeck P.S."/>
            <person name="Margeot A."/>
            <person name="Metz B."/>
            <person name="Misra M."/>
            <person name="Nevalainen H."/>
            <person name="Omann M."/>
            <person name="Packer N."/>
            <person name="Perrone G."/>
            <person name="Uresti-Rivera E.E."/>
            <person name="Salamov A."/>
            <person name="Schmoll M."/>
            <person name="Seiboth B."/>
            <person name="Shapiro H."/>
            <person name="Sukno S."/>
            <person name="Tamayo-Ramos J.A."/>
            <person name="Tisch D."/>
            <person name="Wiest A."/>
            <person name="Wilkinson H.H."/>
            <person name="Zhang M."/>
            <person name="Coutinho P.M."/>
            <person name="Kenerley C.M."/>
            <person name="Monte E."/>
            <person name="Baker S.E."/>
            <person name="Grigoriev I.V."/>
        </authorList>
    </citation>
    <scope>NUCLEOTIDE SEQUENCE [LARGE SCALE GENOMIC DNA]</scope>
    <source>
        <strain evidence="2">ATCC 20476 / IMI 206040</strain>
    </source>
</reference>
<comment type="caution">
    <text evidence="1">The sequence shown here is derived from an EMBL/GenBank/DDBJ whole genome shotgun (WGS) entry which is preliminary data.</text>
</comment>
<dbReference type="Proteomes" id="UP000005426">
    <property type="component" value="Unassembled WGS sequence"/>
</dbReference>
<keyword evidence="2" id="KW-1185">Reference proteome</keyword>
<gene>
    <name evidence="1" type="ORF">TRIATDRAFT_302979</name>
</gene>
<dbReference type="HOGENOM" id="CLU_1749918_0_0_1"/>
<name>G9PBB0_HYPAI</name>
<evidence type="ECO:0000313" key="2">
    <source>
        <dbReference type="Proteomes" id="UP000005426"/>
    </source>
</evidence>
<dbReference type="AlphaFoldDB" id="G9PBB0"/>
<proteinExistence type="predicted"/>
<sequence length="149" mass="16582">MFAFCRPTLEGNSFFARPASSSIPSTWILTFSCCRPAIEMLPAVETLTTVRCFFFLLVPLLLQRTEPIRPLCRCGCSGKGTNAIQRHLVQWSAPPRAGRQCLFHSKGHPEMRRVRDDPPLFCSECYCADVEGSLMCSICGRGSAQYGVN</sequence>
<dbReference type="PROSITE" id="PS51257">
    <property type="entry name" value="PROKAR_LIPOPROTEIN"/>
    <property type="match status" value="1"/>
</dbReference>
<accession>G9PBB0</accession>
<evidence type="ECO:0000313" key="1">
    <source>
        <dbReference type="EMBL" id="EHK39658.1"/>
    </source>
</evidence>